<dbReference type="EMBL" id="KI517464">
    <property type="protein sequence ID" value="ESQ43683.1"/>
    <property type="molecule type" value="Genomic_DNA"/>
</dbReference>
<dbReference type="Gramene" id="ESQ43683">
    <property type="protein sequence ID" value="ESQ43683"/>
    <property type="gene ID" value="EUTSA_v10015179mg"/>
</dbReference>
<evidence type="ECO:0000313" key="1">
    <source>
        <dbReference type="EMBL" id="ESQ43683.1"/>
    </source>
</evidence>
<evidence type="ECO:0000313" key="2">
    <source>
        <dbReference type="Proteomes" id="UP000030689"/>
    </source>
</evidence>
<proteinExistence type="predicted"/>
<dbReference type="KEGG" id="eus:EUTSA_v10015179mg"/>
<name>V4LUX4_EUTSA</name>
<dbReference type="InterPro" id="IPR005995">
    <property type="entry name" value="Pgm_bpd_ind"/>
</dbReference>
<dbReference type="GO" id="GO:0030145">
    <property type="term" value="F:manganese ion binding"/>
    <property type="evidence" value="ECO:0007669"/>
    <property type="project" value="TreeGrafter"/>
</dbReference>
<accession>V4LUX4</accession>
<dbReference type="GO" id="GO:0004619">
    <property type="term" value="F:phosphoglycerate mutase activity"/>
    <property type="evidence" value="ECO:0007669"/>
    <property type="project" value="InterPro"/>
</dbReference>
<dbReference type="Gene3D" id="3.40.720.10">
    <property type="entry name" value="Alkaline Phosphatase, subunit A"/>
    <property type="match status" value="1"/>
</dbReference>
<dbReference type="Proteomes" id="UP000030689">
    <property type="component" value="Unassembled WGS sequence"/>
</dbReference>
<evidence type="ECO:0008006" key="3">
    <source>
        <dbReference type="Google" id="ProtNLM"/>
    </source>
</evidence>
<keyword evidence="2" id="KW-1185">Reference proteome</keyword>
<dbReference type="STRING" id="72664.V4LUX4"/>
<reference evidence="1 2" key="1">
    <citation type="journal article" date="2013" name="Front. Plant Sci.">
        <title>The Reference Genome of the Halophytic Plant Eutrema salsugineum.</title>
        <authorList>
            <person name="Yang R."/>
            <person name="Jarvis D.E."/>
            <person name="Chen H."/>
            <person name="Beilstein M.A."/>
            <person name="Grimwood J."/>
            <person name="Jenkins J."/>
            <person name="Shu S."/>
            <person name="Prochnik S."/>
            <person name="Xin M."/>
            <person name="Ma C."/>
            <person name="Schmutz J."/>
            <person name="Wing R.A."/>
            <person name="Mitchell-Olds T."/>
            <person name="Schumaker K.S."/>
            <person name="Wang X."/>
        </authorList>
    </citation>
    <scope>NUCLEOTIDE SEQUENCE [LARGE SCALE GENOMIC DNA]</scope>
</reference>
<dbReference type="PANTHER" id="PTHR31637:SF7">
    <property type="entry name" value="2,3-BISPHOSPHOGLYCERATE-INDEPENDENT PHOSPHOGLYCERATE MUTASE 1"/>
    <property type="match status" value="1"/>
</dbReference>
<dbReference type="AlphaFoldDB" id="V4LUX4"/>
<dbReference type="InterPro" id="IPR017850">
    <property type="entry name" value="Alkaline_phosphatase_core_sf"/>
</dbReference>
<dbReference type="PANTHER" id="PTHR31637">
    <property type="entry name" value="2,3-BISPHOSPHOGLYCERATE-INDEPENDENT PHOSPHOGLYCERATE MUTASE"/>
    <property type="match status" value="1"/>
</dbReference>
<sequence>MGNSEVGHNALGAGRIYAQGAKLCDIALAASKIFDGEGFKYVSESFEKSTLHFAGRRLLLRRGLRILSGRSVNGQLS</sequence>
<dbReference type="eggNOG" id="KOG4513">
    <property type="taxonomic scope" value="Eukaryota"/>
</dbReference>
<gene>
    <name evidence="1" type="ORF">EUTSA_v10015179mg</name>
</gene>
<dbReference type="GO" id="GO:0006007">
    <property type="term" value="P:glucose catabolic process"/>
    <property type="evidence" value="ECO:0007669"/>
    <property type="project" value="InterPro"/>
</dbReference>
<protein>
    <recommendedName>
        <fullName evidence="3">Metalloenzyme domain-containing protein</fullName>
    </recommendedName>
</protein>
<organism evidence="1 2">
    <name type="scientific">Eutrema salsugineum</name>
    <name type="common">Saltwater cress</name>
    <name type="synonym">Sisymbrium salsugineum</name>
    <dbReference type="NCBI Taxonomy" id="72664"/>
    <lineage>
        <taxon>Eukaryota</taxon>
        <taxon>Viridiplantae</taxon>
        <taxon>Streptophyta</taxon>
        <taxon>Embryophyta</taxon>
        <taxon>Tracheophyta</taxon>
        <taxon>Spermatophyta</taxon>
        <taxon>Magnoliopsida</taxon>
        <taxon>eudicotyledons</taxon>
        <taxon>Gunneridae</taxon>
        <taxon>Pentapetalae</taxon>
        <taxon>rosids</taxon>
        <taxon>malvids</taxon>
        <taxon>Brassicales</taxon>
        <taxon>Brassicaceae</taxon>
        <taxon>Eutremeae</taxon>
        <taxon>Eutrema</taxon>
    </lineage>
</organism>